<evidence type="ECO:0000313" key="2">
    <source>
        <dbReference type="Proteomes" id="UP000030428"/>
    </source>
</evidence>
<accession>A0A0A6PH54</accession>
<name>A0A0A6PH54_9GAMM</name>
<keyword evidence="2" id="KW-1185">Reference proteome</keyword>
<protein>
    <recommendedName>
        <fullName evidence="3">Secreted protein</fullName>
    </recommendedName>
</protein>
<reference evidence="1 2" key="1">
    <citation type="journal article" date="2016" name="Front. Microbiol.">
        <title>Single-Cell (Meta-)Genomics of a Dimorphic Candidatus Thiomargarita nelsonii Reveals Genomic Plasticity.</title>
        <authorList>
            <person name="Flood B.E."/>
            <person name="Fliss P."/>
            <person name="Jones D.S."/>
            <person name="Dick G.J."/>
            <person name="Jain S."/>
            <person name="Kaster A.K."/>
            <person name="Winkel M."/>
            <person name="Mussmann M."/>
            <person name="Bailey J."/>
        </authorList>
    </citation>
    <scope>NUCLEOTIDE SEQUENCE [LARGE SCALE GENOMIC DNA]</scope>
    <source>
        <strain evidence="1">Hydrate Ridge</strain>
    </source>
</reference>
<dbReference type="Proteomes" id="UP000030428">
    <property type="component" value="Unassembled WGS sequence"/>
</dbReference>
<gene>
    <name evidence="1" type="ORF">PN36_25020</name>
</gene>
<dbReference type="AlphaFoldDB" id="A0A0A6PH54"/>
<evidence type="ECO:0008006" key="3">
    <source>
        <dbReference type="Google" id="ProtNLM"/>
    </source>
</evidence>
<organism evidence="1 2">
    <name type="scientific">Candidatus Thiomargarita nelsonii</name>
    <dbReference type="NCBI Taxonomy" id="1003181"/>
    <lineage>
        <taxon>Bacteria</taxon>
        <taxon>Pseudomonadati</taxon>
        <taxon>Pseudomonadota</taxon>
        <taxon>Gammaproteobacteria</taxon>
        <taxon>Thiotrichales</taxon>
        <taxon>Thiotrichaceae</taxon>
        <taxon>Thiomargarita</taxon>
    </lineage>
</organism>
<proteinExistence type="predicted"/>
<dbReference type="EMBL" id="JSZA02000134">
    <property type="protein sequence ID" value="KHD05310.1"/>
    <property type="molecule type" value="Genomic_DNA"/>
</dbReference>
<comment type="caution">
    <text evidence="1">The sequence shown here is derived from an EMBL/GenBank/DDBJ whole genome shotgun (WGS) entry which is preliminary data.</text>
</comment>
<sequence length="385" mass="43644">MIKTSPIILIAWLLFAYPASSQEMLIYLDVNSPSTDGILSYPPENVSLPVHGTDTKDTLTRPWFQALPILGDYKIVEIDDLPKFGPVIRLEAQTGKGKMLQRFGKGGLLLLSDLKASGLWRSRANTPLKSFGVLSVIDKKALSQLATKVTLEMPVIIKSLEEKNKVRWFHQEKVDYWLSPKELLVPVPKHFVTTESLKKAIVLDSETTQVLTLEIQNSFLDHLTKPDTVQNVPFPKIAQVNITVWRIPENSSAELVATLDTNTNTPFIFQRFIPKMLKRGDKMLVLCTERLGIKRETSLDIPKLLSKAQTELPTAFTLSALKDWLDKQTADPLITQMMVTLLVEQALRPANVLDHQVEWTWHLPSNPIKLKNQFYPLLRIFIYAI</sequence>
<evidence type="ECO:0000313" key="1">
    <source>
        <dbReference type="EMBL" id="KHD05310.1"/>
    </source>
</evidence>